<dbReference type="WBParaSite" id="Csp11.Scaffold559.g3873.t1">
    <property type="protein sequence ID" value="Csp11.Scaffold559.g3873.t1"/>
    <property type="gene ID" value="Csp11.Scaffold559.g3873"/>
</dbReference>
<keyword evidence="1" id="KW-1133">Transmembrane helix</keyword>
<feature type="transmembrane region" description="Helical" evidence="1">
    <location>
        <begin position="54"/>
        <end position="75"/>
    </location>
</feature>
<evidence type="ECO:0000256" key="1">
    <source>
        <dbReference type="SAM" id="Phobius"/>
    </source>
</evidence>
<dbReference type="Pfam" id="PF10318">
    <property type="entry name" value="7TM_GPCR_Srh"/>
    <property type="match status" value="1"/>
</dbReference>
<name>A0A1I7T9Z2_9PELO</name>
<dbReference type="PANTHER" id="PTHR47922:SF1">
    <property type="entry name" value="SERPENTINE RECEPTOR, CLASS H"/>
    <property type="match status" value="1"/>
</dbReference>
<dbReference type="Proteomes" id="UP000095282">
    <property type="component" value="Unplaced"/>
</dbReference>
<organism evidence="2 3">
    <name type="scientific">Caenorhabditis tropicalis</name>
    <dbReference type="NCBI Taxonomy" id="1561998"/>
    <lineage>
        <taxon>Eukaryota</taxon>
        <taxon>Metazoa</taxon>
        <taxon>Ecdysozoa</taxon>
        <taxon>Nematoda</taxon>
        <taxon>Chromadorea</taxon>
        <taxon>Rhabditida</taxon>
        <taxon>Rhabditina</taxon>
        <taxon>Rhabditomorpha</taxon>
        <taxon>Rhabditoidea</taxon>
        <taxon>Rhabditidae</taxon>
        <taxon>Peloderinae</taxon>
        <taxon>Caenorhabditis</taxon>
    </lineage>
</organism>
<evidence type="ECO:0000313" key="2">
    <source>
        <dbReference type="Proteomes" id="UP000095282"/>
    </source>
</evidence>
<evidence type="ECO:0000313" key="3">
    <source>
        <dbReference type="WBParaSite" id="Csp11.Scaffold559.g3873.t1"/>
    </source>
</evidence>
<proteinExistence type="predicted"/>
<keyword evidence="2" id="KW-1185">Reference proteome</keyword>
<feature type="transmembrane region" description="Helical" evidence="1">
    <location>
        <begin position="21"/>
        <end position="48"/>
    </location>
</feature>
<keyword evidence="1" id="KW-0472">Membrane</keyword>
<accession>A0A1I7T9Z2</accession>
<dbReference type="InterPro" id="IPR019422">
    <property type="entry name" value="7TM_GPCR_serpentine_rcpt_Srh"/>
</dbReference>
<protein>
    <submittedName>
        <fullName evidence="3">7TM_GPCR_Srx domain-containing protein</fullName>
    </submittedName>
</protein>
<dbReference type="AlphaFoldDB" id="A0A1I7T9Z2"/>
<dbReference type="PANTHER" id="PTHR47922">
    <property type="entry name" value="SERPENTINE RECEPTOR, CLASS H"/>
    <property type="match status" value="1"/>
</dbReference>
<keyword evidence="1" id="KW-0812">Transmembrane</keyword>
<reference evidence="3" key="1">
    <citation type="submission" date="2016-11" db="UniProtKB">
        <authorList>
            <consortium name="WormBaseParasite"/>
        </authorList>
    </citation>
    <scope>IDENTIFICATION</scope>
</reference>
<dbReference type="eggNOG" id="ENOG502TJN4">
    <property type="taxonomic scope" value="Eukaryota"/>
</dbReference>
<sequence>MKSRNESEKTRKMHKNFNDRSIFQVLIQFLFSTIPFTIVNCLLYFNIIIPEVSYFADIMAELMPLACVFTLFVFYEPYQHFLLLKMGLRHERSNILSTTGALEKGGVKLVPKHNTVH</sequence>